<feature type="transmembrane region" description="Helical" evidence="2">
    <location>
        <begin position="44"/>
        <end position="63"/>
    </location>
</feature>
<feature type="compositionally biased region" description="Polar residues" evidence="1">
    <location>
        <begin position="1"/>
        <end position="11"/>
    </location>
</feature>
<reference evidence="4 5" key="1">
    <citation type="submission" date="2014-06" db="EMBL/GenBank/DDBJ databases">
        <authorList>
            <person name="Bishop-Lilly K.A."/>
            <person name="Broomall S.M."/>
            <person name="Chain P.S."/>
            <person name="Chertkov O."/>
            <person name="Coyne S.R."/>
            <person name="Daligault H.E."/>
            <person name="Davenport K.W."/>
            <person name="Erkkila T."/>
            <person name="Frey K.G."/>
            <person name="Gibbons H.S."/>
            <person name="Gu W."/>
            <person name="Jaissle J."/>
            <person name="Johnson S.L."/>
            <person name="Koroleva G.I."/>
            <person name="Ladner J.T."/>
            <person name="Lo C.-C."/>
            <person name="Minogue T.D."/>
            <person name="Munk C."/>
            <person name="Palacios G.F."/>
            <person name="Redden C.L."/>
            <person name="Rosenzweig C.N."/>
            <person name="Scholz M.B."/>
            <person name="Teshima H."/>
            <person name="Xu Y."/>
        </authorList>
    </citation>
    <scope>NUCLEOTIDE SEQUENCE [LARGE SCALE GENOMIC DNA]</scope>
    <source>
        <strain evidence="4 5">EO147</strain>
    </source>
</reference>
<feature type="transmembrane region" description="Helical" evidence="2">
    <location>
        <begin position="83"/>
        <end position="103"/>
    </location>
</feature>
<dbReference type="AlphaFoldDB" id="A0AAI8B3P5"/>
<keyword evidence="2" id="KW-0472">Membrane</keyword>
<feature type="transmembrane region" description="Helical" evidence="2">
    <location>
        <begin position="123"/>
        <end position="146"/>
    </location>
</feature>
<feature type="region of interest" description="Disordered" evidence="1">
    <location>
        <begin position="1"/>
        <end position="24"/>
    </location>
</feature>
<dbReference type="GO" id="GO:0004175">
    <property type="term" value="F:endopeptidase activity"/>
    <property type="evidence" value="ECO:0007669"/>
    <property type="project" value="UniProtKB-ARBA"/>
</dbReference>
<proteinExistence type="predicted"/>
<keyword evidence="4" id="KW-0645">Protease</keyword>
<evidence type="ECO:0000313" key="4">
    <source>
        <dbReference type="EMBL" id="AIO64929.1"/>
    </source>
</evidence>
<evidence type="ECO:0000313" key="5">
    <source>
        <dbReference type="Proteomes" id="UP000029424"/>
    </source>
</evidence>
<dbReference type="InterPro" id="IPR003675">
    <property type="entry name" value="Rce1/LyrA-like_dom"/>
</dbReference>
<evidence type="ECO:0000256" key="1">
    <source>
        <dbReference type="SAM" id="MobiDB-lite"/>
    </source>
</evidence>
<keyword evidence="5" id="KW-1185">Reference proteome</keyword>
<dbReference type="Proteomes" id="UP000029424">
    <property type="component" value="Chromosome 1"/>
</dbReference>
<dbReference type="Pfam" id="PF02517">
    <property type="entry name" value="Rce1-like"/>
    <property type="match status" value="1"/>
</dbReference>
<keyword evidence="2" id="KW-0812">Transmembrane</keyword>
<feature type="transmembrane region" description="Helical" evidence="2">
    <location>
        <begin position="158"/>
        <end position="174"/>
    </location>
</feature>
<feature type="transmembrane region" description="Helical" evidence="2">
    <location>
        <begin position="194"/>
        <end position="211"/>
    </location>
</feature>
<dbReference type="EMBL" id="CP008726">
    <property type="protein sequence ID" value="AIO64929.1"/>
    <property type="molecule type" value="Genomic_DNA"/>
</dbReference>
<dbReference type="GO" id="GO:0080120">
    <property type="term" value="P:CAAX-box protein maturation"/>
    <property type="evidence" value="ECO:0007669"/>
    <property type="project" value="UniProtKB-ARBA"/>
</dbReference>
<evidence type="ECO:0000259" key="3">
    <source>
        <dbReference type="Pfam" id="PF02517"/>
    </source>
</evidence>
<keyword evidence="2" id="KW-1133">Transmembrane helix</keyword>
<protein>
    <submittedName>
        <fullName evidence="4">CAAX protease self-immunity family protein</fullName>
    </submittedName>
</protein>
<dbReference type="PANTHER" id="PTHR39430:SF1">
    <property type="entry name" value="PROTEASE"/>
    <property type="match status" value="1"/>
</dbReference>
<dbReference type="KEGG" id="bok:DM82_2034"/>
<name>A0AAI8B3P5_9BURK</name>
<keyword evidence="4" id="KW-0378">Hydrolase</keyword>
<dbReference type="GO" id="GO:0006508">
    <property type="term" value="P:proteolysis"/>
    <property type="evidence" value="ECO:0007669"/>
    <property type="project" value="UniProtKB-KW"/>
</dbReference>
<organism evidence="4 5">
    <name type="scientific">Burkholderia oklahomensis</name>
    <dbReference type="NCBI Taxonomy" id="342113"/>
    <lineage>
        <taxon>Bacteria</taxon>
        <taxon>Pseudomonadati</taxon>
        <taxon>Pseudomonadota</taxon>
        <taxon>Betaproteobacteria</taxon>
        <taxon>Burkholderiales</taxon>
        <taxon>Burkholderiaceae</taxon>
        <taxon>Burkholderia</taxon>
        <taxon>pseudomallei group</taxon>
    </lineage>
</organism>
<accession>A0AAI8B3P5</accession>
<gene>
    <name evidence="4" type="ORF">DM82_2034</name>
</gene>
<feature type="compositionally biased region" description="Low complexity" evidence="1">
    <location>
        <begin position="12"/>
        <end position="24"/>
    </location>
</feature>
<feature type="domain" description="CAAX prenyl protease 2/Lysostaphin resistance protein A-like" evidence="3">
    <location>
        <begin position="160"/>
        <end position="252"/>
    </location>
</feature>
<feature type="transmembrane region" description="Helical" evidence="2">
    <location>
        <begin position="223"/>
        <end position="244"/>
    </location>
</feature>
<evidence type="ECO:0000256" key="2">
    <source>
        <dbReference type="SAM" id="Phobius"/>
    </source>
</evidence>
<dbReference type="PANTHER" id="PTHR39430">
    <property type="entry name" value="MEMBRANE-ASSOCIATED PROTEASE-RELATED"/>
    <property type="match status" value="1"/>
</dbReference>
<sequence length="331" mass="35870">MEPIHSNSPAQSGGASTSTSTSATRHGSRLRRIFFGHDGLRAPWGVLLFTAIFVGAIAGFAFVSHRLLPMPADDQALPVANGAAMEAMQLASVALATIVLAWIERRSPFSYGLRGRARASRFAAGVACGFAAISALVFALWQAGLLRFDAPAIHGIRAWEYAAVWAVMFLMTGIFEESLLRGYLLYTLARWLGFWRGAVLLSALFGVLHVVSPDESIMGLASAMLFGLVFCLSLWYTGSLWWAIGFHAAWDWSESYFYGAPDSGRLVEGVRLTAHPVGHALLSGGAAGPEGSVLVVPLLVVVVLAMRRWWGRDGRASRFEWRSIGGREAQR</sequence>